<gene>
    <name evidence="2" type="ORF">O181_109162</name>
</gene>
<feature type="compositionally biased region" description="Polar residues" evidence="1">
    <location>
        <begin position="105"/>
        <end position="121"/>
    </location>
</feature>
<accession>A0A9Q3JXB6</accession>
<dbReference type="Proteomes" id="UP000765509">
    <property type="component" value="Unassembled WGS sequence"/>
</dbReference>
<organism evidence="2 3">
    <name type="scientific">Austropuccinia psidii MF-1</name>
    <dbReference type="NCBI Taxonomy" id="1389203"/>
    <lineage>
        <taxon>Eukaryota</taxon>
        <taxon>Fungi</taxon>
        <taxon>Dikarya</taxon>
        <taxon>Basidiomycota</taxon>
        <taxon>Pucciniomycotina</taxon>
        <taxon>Pucciniomycetes</taxon>
        <taxon>Pucciniales</taxon>
        <taxon>Sphaerophragmiaceae</taxon>
        <taxon>Austropuccinia</taxon>
    </lineage>
</organism>
<keyword evidence="3" id="KW-1185">Reference proteome</keyword>
<protein>
    <submittedName>
        <fullName evidence="2">Uncharacterized protein</fullName>
    </submittedName>
</protein>
<proteinExistence type="predicted"/>
<reference evidence="2" key="1">
    <citation type="submission" date="2021-03" db="EMBL/GenBank/DDBJ databases">
        <title>Draft genome sequence of rust myrtle Austropuccinia psidii MF-1, a brazilian biotype.</title>
        <authorList>
            <person name="Quecine M.C."/>
            <person name="Pachon D.M.R."/>
            <person name="Bonatelli M.L."/>
            <person name="Correr F.H."/>
            <person name="Franceschini L.M."/>
            <person name="Leite T.F."/>
            <person name="Margarido G.R.A."/>
            <person name="Almeida C.A."/>
            <person name="Ferrarezi J.A."/>
            <person name="Labate C.A."/>
        </authorList>
    </citation>
    <scope>NUCLEOTIDE SEQUENCE</scope>
    <source>
        <strain evidence="2">MF-1</strain>
    </source>
</reference>
<dbReference type="EMBL" id="AVOT02084385">
    <property type="protein sequence ID" value="MBW0569447.1"/>
    <property type="molecule type" value="Genomic_DNA"/>
</dbReference>
<evidence type="ECO:0000256" key="1">
    <source>
        <dbReference type="SAM" id="MobiDB-lite"/>
    </source>
</evidence>
<evidence type="ECO:0000313" key="3">
    <source>
        <dbReference type="Proteomes" id="UP000765509"/>
    </source>
</evidence>
<comment type="caution">
    <text evidence="2">The sequence shown here is derived from an EMBL/GenBank/DDBJ whole genome shotgun (WGS) entry which is preliminary data.</text>
</comment>
<name>A0A9Q3JXB6_9BASI</name>
<dbReference type="AlphaFoldDB" id="A0A9Q3JXB6"/>
<feature type="region of interest" description="Disordered" evidence="1">
    <location>
        <begin position="105"/>
        <end position="128"/>
    </location>
</feature>
<dbReference type="OrthoDB" id="2507554at2759"/>
<sequence length="161" mass="18266">MINLEESSVSINEWFTELQNPLQELKSLLGGVWTDDSLLALFFHQFNKTPFHHIANAFNAKKLIDTSCLITAREIMQVAQGFQQQEEEKTISNVMVLNAGRGKTNNLPHQHLSPQSSQKLEASTKSRTEAIPSRYPHPIMCPAAWATKWLSPKHPCSYCFQ</sequence>
<evidence type="ECO:0000313" key="2">
    <source>
        <dbReference type="EMBL" id="MBW0569447.1"/>
    </source>
</evidence>